<dbReference type="RefSeq" id="WP_008869343.1">
    <property type="nucleotide sequence ID" value="NZ_ACJN02000001.1"/>
</dbReference>
<keyword evidence="5 8" id="KW-0418">Kinase</keyword>
<dbReference type="PRINTS" id="PR00344">
    <property type="entry name" value="BCTRLSENSOR"/>
</dbReference>
<dbReference type="SUPFAM" id="SSF55874">
    <property type="entry name" value="ATPase domain of HSP90 chaperone/DNA topoisomerase II/histidine kinase"/>
    <property type="match status" value="1"/>
</dbReference>
<dbReference type="Proteomes" id="UP000005496">
    <property type="component" value="Unassembled WGS sequence"/>
</dbReference>
<accession>D6SK18</accession>
<dbReference type="PANTHER" id="PTHR43395">
    <property type="entry name" value="SENSOR HISTIDINE KINASE CHEA"/>
    <property type="match status" value="1"/>
</dbReference>
<dbReference type="EC" id="2.7.13.3" evidence="2"/>
<protein>
    <recommendedName>
        <fullName evidence="2">histidine kinase</fullName>
        <ecNumber evidence="2">2.7.13.3</ecNumber>
    </recommendedName>
</protein>
<dbReference type="InterPro" id="IPR036890">
    <property type="entry name" value="HATPase_C_sf"/>
</dbReference>
<keyword evidence="9" id="KW-1185">Reference proteome</keyword>
<dbReference type="SMART" id="SM00387">
    <property type="entry name" value="HATPase_c"/>
    <property type="match status" value="1"/>
</dbReference>
<evidence type="ECO:0000256" key="3">
    <source>
        <dbReference type="ARBA" id="ARBA00022553"/>
    </source>
</evidence>
<organism evidence="8 9">
    <name type="scientific">Desulfonatronospira thiodismutans ASO3-1</name>
    <dbReference type="NCBI Taxonomy" id="555779"/>
    <lineage>
        <taxon>Bacteria</taxon>
        <taxon>Pseudomonadati</taxon>
        <taxon>Thermodesulfobacteriota</taxon>
        <taxon>Desulfovibrionia</taxon>
        <taxon>Desulfovibrionales</taxon>
        <taxon>Desulfonatronovibrionaceae</taxon>
        <taxon>Desulfonatronospira</taxon>
    </lineage>
</organism>
<evidence type="ECO:0000256" key="4">
    <source>
        <dbReference type="ARBA" id="ARBA00022679"/>
    </source>
</evidence>
<name>D6SK18_9BACT</name>
<dbReference type="InterPro" id="IPR003594">
    <property type="entry name" value="HATPase_dom"/>
</dbReference>
<dbReference type="Gene3D" id="3.30.565.10">
    <property type="entry name" value="Histidine kinase-like ATPase, C-terminal domain"/>
    <property type="match status" value="1"/>
</dbReference>
<comment type="caution">
    <text evidence="8">The sequence shown here is derived from an EMBL/GenBank/DDBJ whole genome shotgun (WGS) entry which is preliminary data.</text>
</comment>
<sequence>MSSNAKDNVQGRPDTSTRSWFAVSIAITVLLVGFLLWHLVYSYQLMVSFREREFVIERSSWQLLLYAESMQMYALVATTSGDINWERNYLETRPQLENVLQKIQELMPSQEVEKIVEEINEHLTVINELEEEVFSLLKRGEKREAYNLLSGWEYTKNRMDFSDRTRDLTELIQKRLQERTAYDTTRLAVLLVLGGLGVLVLSWVVTLRIWRMQVRKKQEAEENISLLLNNSGQGFMLADENLLVDPNYSLECENIFGPRVAGNSLPDLLYPEGGYDREHFAGSLRMLMQEEDDFIQDNIISLLPEQLYVNHKYLKLQYRLISSTQIMLIITDITEKVLLEKEIQEEHKRLSFVVSALENKNDLLETLREYENFLEESRKQQKGDKPSTGPEIDQLFRKVHTFKGVFMQYEMPYTPEALHSVEQGLAEAARGRVEACSTPGSGELLPGQWLLQVLSRDKQVLVDSLGKGFLDSAREVSVSEDSLAGMESKAQELLESHAVPEQVQQGLSQLLYSLKKLRYKSLQLSLGKYARFVQQMADRSGKLLHPLHIQGDDIYFDPRVFNPFIKSLVHVFRNAVAHGIEDPEERLEKGKPESGQIQCRIENTPEGFVLSISDDGSGVDLEGLREKLRESGAYSLEELGLMDEKELLMQIFTPGVSTAAEADKCRGRGVGMDAVSAAVEALGGSIEVKSAADLGTEVVFYLPGQGFLKI</sequence>
<dbReference type="eggNOG" id="COG0643">
    <property type="taxonomic scope" value="Bacteria"/>
</dbReference>
<dbReference type="GO" id="GO:0004673">
    <property type="term" value="F:protein histidine kinase activity"/>
    <property type="evidence" value="ECO:0007669"/>
    <property type="project" value="UniProtKB-EC"/>
</dbReference>
<evidence type="ECO:0000313" key="9">
    <source>
        <dbReference type="Proteomes" id="UP000005496"/>
    </source>
</evidence>
<keyword evidence="6" id="KW-0812">Transmembrane</keyword>
<evidence type="ECO:0000256" key="1">
    <source>
        <dbReference type="ARBA" id="ARBA00000085"/>
    </source>
</evidence>
<feature type="transmembrane region" description="Helical" evidence="6">
    <location>
        <begin position="187"/>
        <end position="210"/>
    </location>
</feature>
<dbReference type="InterPro" id="IPR051315">
    <property type="entry name" value="Bact_Chemotaxis_CheA"/>
</dbReference>
<comment type="catalytic activity">
    <reaction evidence="1">
        <text>ATP + protein L-histidine = ADP + protein N-phospho-L-histidine.</text>
        <dbReference type="EC" id="2.7.13.3"/>
    </reaction>
</comment>
<feature type="domain" description="Histidine kinase/HSP90-like ATPase" evidence="7">
    <location>
        <begin position="563"/>
        <end position="706"/>
    </location>
</feature>
<dbReference type="EMBL" id="ACJN02000001">
    <property type="protein sequence ID" value="EFI36221.1"/>
    <property type="molecule type" value="Genomic_DNA"/>
</dbReference>
<dbReference type="Pfam" id="PF02518">
    <property type="entry name" value="HATPase_c"/>
    <property type="match status" value="1"/>
</dbReference>
<evidence type="ECO:0000256" key="5">
    <source>
        <dbReference type="ARBA" id="ARBA00022777"/>
    </source>
</evidence>
<evidence type="ECO:0000256" key="2">
    <source>
        <dbReference type="ARBA" id="ARBA00012438"/>
    </source>
</evidence>
<dbReference type="PANTHER" id="PTHR43395:SF1">
    <property type="entry name" value="CHEMOTAXIS PROTEIN CHEA"/>
    <property type="match status" value="1"/>
</dbReference>
<evidence type="ECO:0000313" key="8">
    <source>
        <dbReference type="EMBL" id="EFI36221.1"/>
    </source>
</evidence>
<evidence type="ECO:0000259" key="7">
    <source>
        <dbReference type="SMART" id="SM00387"/>
    </source>
</evidence>
<dbReference type="InterPro" id="IPR004358">
    <property type="entry name" value="Sig_transdc_His_kin-like_C"/>
</dbReference>
<feature type="transmembrane region" description="Helical" evidence="6">
    <location>
        <begin position="20"/>
        <end position="40"/>
    </location>
</feature>
<keyword evidence="4 8" id="KW-0808">Transferase</keyword>
<dbReference type="AlphaFoldDB" id="D6SK18"/>
<reference evidence="8" key="1">
    <citation type="submission" date="2010-05" db="EMBL/GenBank/DDBJ databases">
        <title>The draft genome of Desulfonatronospira thiodismutans ASO3-1.</title>
        <authorList>
            <consortium name="US DOE Joint Genome Institute (JGI-PGF)"/>
            <person name="Lucas S."/>
            <person name="Copeland A."/>
            <person name="Lapidus A."/>
            <person name="Cheng J.-F."/>
            <person name="Bruce D."/>
            <person name="Goodwin L."/>
            <person name="Pitluck S."/>
            <person name="Chertkov O."/>
            <person name="Brettin T."/>
            <person name="Detter J.C."/>
            <person name="Han C."/>
            <person name="Land M.L."/>
            <person name="Hauser L."/>
            <person name="Kyrpides N."/>
            <person name="Mikhailova N."/>
            <person name="Muyzer G."/>
            <person name="Woyke T."/>
        </authorList>
    </citation>
    <scope>NUCLEOTIDE SEQUENCE [LARGE SCALE GENOMIC DNA]</scope>
    <source>
        <strain evidence="8">ASO3-1</strain>
    </source>
</reference>
<gene>
    <name evidence="8" type="ORF">Dthio_PD3678</name>
</gene>
<proteinExistence type="predicted"/>
<keyword evidence="6" id="KW-1133">Transmembrane helix</keyword>
<keyword evidence="3" id="KW-0597">Phosphoprotein</keyword>
<dbReference type="FunFam" id="3.30.565.10:FF:000016">
    <property type="entry name" value="Chemotaxis protein CheA, putative"/>
    <property type="match status" value="1"/>
</dbReference>
<dbReference type="OrthoDB" id="9813903at2"/>
<evidence type="ECO:0000256" key="6">
    <source>
        <dbReference type="SAM" id="Phobius"/>
    </source>
</evidence>
<keyword evidence="6" id="KW-0472">Membrane</keyword>